<dbReference type="Proteomes" id="UP001501138">
    <property type="component" value="Unassembled WGS sequence"/>
</dbReference>
<dbReference type="RefSeq" id="WP_344249913.1">
    <property type="nucleotide sequence ID" value="NZ_BAAAPM010000008.1"/>
</dbReference>
<proteinExistence type="predicted"/>
<gene>
    <name evidence="2" type="ORF">GCM10009809_34540</name>
</gene>
<evidence type="ECO:0000256" key="1">
    <source>
        <dbReference type="SAM" id="MobiDB-lite"/>
    </source>
</evidence>
<reference evidence="2 3" key="1">
    <citation type="journal article" date="2019" name="Int. J. Syst. Evol. Microbiol.">
        <title>The Global Catalogue of Microorganisms (GCM) 10K type strain sequencing project: providing services to taxonomists for standard genome sequencing and annotation.</title>
        <authorList>
            <consortium name="The Broad Institute Genomics Platform"/>
            <consortium name="The Broad Institute Genome Sequencing Center for Infectious Disease"/>
            <person name="Wu L."/>
            <person name="Ma J."/>
        </authorList>
    </citation>
    <scope>NUCLEOTIDE SEQUENCE [LARGE SCALE GENOMIC DNA]</scope>
    <source>
        <strain evidence="2 3">JCM 15589</strain>
    </source>
</reference>
<evidence type="ECO:0000313" key="2">
    <source>
        <dbReference type="EMBL" id="GAA1736418.1"/>
    </source>
</evidence>
<dbReference type="EMBL" id="BAAAPM010000008">
    <property type="protein sequence ID" value="GAA1736418.1"/>
    <property type="molecule type" value="Genomic_DNA"/>
</dbReference>
<feature type="compositionally biased region" description="Acidic residues" evidence="1">
    <location>
        <begin position="224"/>
        <end position="244"/>
    </location>
</feature>
<feature type="compositionally biased region" description="Basic and acidic residues" evidence="1">
    <location>
        <begin position="212"/>
        <end position="223"/>
    </location>
</feature>
<keyword evidence="3" id="KW-1185">Reference proteome</keyword>
<protein>
    <recommendedName>
        <fullName evidence="4">SatD family (SatD)</fullName>
    </recommendedName>
</protein>
<feature type="region of interest" description="Disordered" evidence="1">
    <location>
        <begin position="212"/>
        <end position="244"/>
    </location>
</feature>
<comment type="caution">
    <text evidence="2">The sequence shown here is derived from an EMBL/GenBank/DDBJ whole genome shotgun (WGS) entry which is preliminary data.</text>
</comment>
<evidence type="ECO:0008006" key="4">
    <source>
        <dbReference type="Google" id="ProtNLM"/>
    </source>
</evidence>
<accession>A0ABN2JRC1</accession>
<evidence type="ECO:0000313" key="3">
    <source>
        <dbReference type="Proteomes" id="UP001501138"/>
    </source>
</evidence>
<sequence>MIVVTADQRGSTRGGADRVPEVLELLAGRARGRPGVALPFERTVGDEVQGVLAGDDDGARLAVDLVLDLVRDGGWSVGIGLGPVGEPLPATTRAASGPAFVRARDAVERAKRRGRGSVPLAVVGSGSEPRATVAADAQALLQLLGAVVARRSDAGWEAVDTLVAHEGARAPQRATAAALGVSEQAVSQRLRAAQWAEEAAVRPLAARLLRAGARDDVEPAERADGEDDGDQDDGDQDDEEARGA</sequence>
<name>A0ABN2JRC1_9MICO</name>
<organism evidence="2 3">
    <name type="scientific">Isoptericola hypogeus</name>
    <dbReference type="NCBI Taxonomy" id="300179"/>
    <lineage>
        <taxon>Bacteria</taxon>
        <taxon>Bacillati</taxon>
        <taxon>Actinomycetota</taxon>
        <taxon>Actinomycetes</taxon>
        <taxon>Micrococcales</taxon>
        <taxon>Promicromonosporaceae</taxon>
        <taxon>Isoptericola</taxon>
    </lineage>
</organism>